<dbReference type="AlphaFoldDB" id="A0A4D8PVX0"/>
<dbReference type="GO" id="GO:0003677">
    <property type="term" value="F:DNA binding"/>
    <property type="evidence" value="ECO:0007669"/>
    <property type="project" value="UniProtKB-KW"/>
</dbReference>
<dbReference type="GO" id="GO:0005694">
    <property type="term" value="C:chromosome"/>
    <property type="evidence" value="ECO:0007669"/>
    <property type="project" value="TreeGrafter"/>
</dbReference>
<feature type="domain" description="ParB-like N-terminal" evidence="5">
    <location>
        <begin position="39"/>
        <end position="127"/>
    </location>
</feature>
<dbReference type="InterPro" id="IPR004437">
    <property type="entry name" value="ParB/RepB/Spo0J"/>
</dbReference>
<organism evidence="6 7">
    <name type="scientific">Azospirillum argentinense</name>
    <dbReference type="NCBI Taxonomy" id="2970906"/>
    <lineage>
        <taxon>Bacteria</taxon>
        <taxon>Pseudomonadati</taxon>
        <taxon>Pseudomonadota</taxon>
        <taxon>Alphaproteobacteria</taxon>
        <taxon>Rhodospirillales</taxon>
        <taxon>Azospirillaceae</taxon>
        <taxon>Azospirillum</taxon>
    </lineage>
</organism>
<accession>A0A4D8PVX0</accession>
<dbReference type="Gene3D" id="1.10.10.2830">
    <property type="match status" value="1"/>
</dbReference>
<dbReference type="CDD" id="cd16393">
    <property type="entry name" value="SPO0J_N"/>
    <property type="match status" value="1"/>
</dbReference>
<dbReference type="Proteomes" id="UP000298595">
    <property type="component" value="Plasmid p5"/>
</dbReference>
<dbReference type="NCBIfam" id="TIGR00180">
    <property type="entry name" value="parB_part"/>
    <property type="match status" value="1"/>
</dbReference>
<dbReference type="InterPro" id="IPR003115">
    <property type="entry name" value="ParB_N"/>
</dbReference>
<evidence type="ECO:0000256" key="2">
    <source>
        <dbReference type="ARBA" id="ARBA00022829"/>
    </source>
</evidence>
<feature type="region of interest" description="Disordered" evidence="4">
    <location>
        <begin position="231"/>
        <end position="272"/>
    </location>
</feature>
<name>A0A4D8PVX0_9PROT</name>
<evidence type="ECO:0000256" key="1">
    <source>
        <dbReference type="ARBA" id="ARBA00006295"/>
    </source>
</evidence>
<dbReference type="InterPro" id="IPR050336">
    <property type="entry name" value="Chromosome_partition/occlusion"/>
</dbReference>
<dbReference type="FunFam" id="3.90.1530.30:FF:000001">
    <property type="entry name" value="Chromosome partitioning protein ParB"/>
    <property type="match status" value="1"/>
</dbReference>
<dbReference type="KEGG" id="aare:D3093_32755"/>
<evidence type="ECO:0000313" key="6">
    <source>
        <dbReference type="EMBL" id="QCO00039.1"/>
    </source>
</evidence>
<dbReference type="SUPFAM" id="SSF109709">
    <property type="entry name" value="KorB DNA-binding domain-like"/>
    <property type="match status" value="1"/>
</dbReference>
<dbReference type="InterPro" id="IPR036086">
    <property type="entry name" value="ParB/Sulfiredoxin_sf"/>
</dbReference>
<keyword evidence="2" id="KW-0159">Chromosome partition</keyword>
<evidence type="ECO:0000256" key="3">
    <source>
        <dbReference type="ARBA" id="ARBA00023125"/>
    </source>
</evidence>
<dbReference type="PANTHER" id="PTHR33375">
    <property type="entry name" value="CHROMOSOME-PARTITIONING PROTEIN PARB-RELATED"/>
    <property type="match status" value="1"/>
</dbReference>
<sequence>MPPRKQFGAPNAALFRSAAGAVPNVAALFGQPSDFPEVRELPLEQVHPNPDQPRKQFDEEGLRLLADSIGAKGQLQPILVREGEGAEQYIIVAGERRWRACRLAGRASVYAVITKGDPDEIALIENTQRQDLDPFELADGIAKLLAKDGATQADVARLIGRSKAEVSRLMAVHALPTDIRNGFTQSGRAVSRSVLFEIADAPTEQQPALWQRAQDGATVRELRAAKLELEAAATSHDEQGGEGKPPADAQAGGNNRSKPAAPSVTRNADAGASSVRRFSQVVGRFEQQVARFRDVPLDDEHMERLRRLHRLIGEVLER</sequence>
<feature type="compositionally biased region" description="Basic and acidic residues" evidence="4">
    <location>
        <begin position="231"/>
        <end position="241"/>
    </location>
</feature>
<dbReference type="Pfam" id="PF02195">
    <property type="entry name" value="ParB_N"/>
    <property type="match status" value="1"/>
</dbReference>
<dbReference type="GO" id="GO:0007059">
    <property type="term" value="P:chromosome segregation"/>
    <property type="evidence" value="ECO:0007669"/>
    <property type="project" value="UniProtKB-KW"/>
</dbReference>
<proteinExistence type="inferred from homology"/>
<dbReference type="RefSeq" id="WP_137118757.1">
    <property type="nucleotide sequence ID" value="NZ_CP032326.1"/>
</dbReference>
<reference evidence="6 7" key="1">
    <citation type="submission" date="2018-09" db="EMBL/GenBank/DDBJ databases">
        <title>Whole genome based analysis of evolution and adaptive divergence in Indian and Brazilian strains of Azospirillum brasilense.</title>
        <authorList>
            <person name="Singh C."/>
            <person name="Tripathi A.K."/>
        </authorList>
    </citation>
    <scope>NUCLEOTIDE SEQUENCE [LARGE SCALE GENOMIC DNA]</scope>
    <source>
        <strain evidence="6 7">MTCC4035</strain>
        <plasmid evidence="6 7">p5</plasmid>
    </source>
</reference>
<gene>
    <name evidence="6" type="ORF">D3093_32755</name>
</gene>
<comment type="similarity">
    <text evidence="1">Belongs to the ParB family.</text>
</comment>
<dbReference type="Pfam" id="PF17762">
    <property type="entry name" value="HTH_ParB"/>
    <property type="match status" value="1"/>
</dbReference>
<dbReference type="PANTHER" id="PTHR33375:SF1">
    <property type="entry name" value="CHROMOSOME-PARTITIONING PROTEIN PARB-RELATED"/>
    <property type="match status" value="1"/>
</dbReference>
<geneLocation type="plasmid" evidence="6 7">
    <name>p5</name>
</geneLocation>
<dbReference type="SMART" id="SM00470">
    <property type="entry name" value="ParB"/>
    <property type="match status" value="1"/>
</dbReference>
<dbReference type="Gene3D" id="3.90.1530.30">
    <property type="match status" value="1"/>
</dbReference>
<evidence type="ECO:0000259" key="5">
    <source>
        <dbReference type="SMART" id="SM00470"/>
    </source>
</evidence>
<dbReference type="EMBL" id="CP032326">
    <property type="protein sequence ID" value="QCO00039.1"/>
    <property type="molecule type" value="Genomic_DNA"/>
</dbReference>
<dbReference type="InterPro" id="IPR041468">
    <property type="entry name" value="HTH_ParB/Spo0J"/>
</dbReference>
<protein>
    <submittedName>
        <fullName evidence="6">ParB/RepB/Spo0J family partition protein</fullName>
    </submittedName>
</protein>
<evidence type="ECO:0000256" key="4">
    <source>
        <dbReference type="SAM" id="MobiDB-lite"/>
    </source>
</evidence>
<evidence type="ECO:0000313" key="7">
    <source>
        <dbReference type="Proteomes" id="UP000298595"/>
    </source>
</evidence>
<keyword evidence="6" id="KW-0614">Plasmid</keyword>
<keyword evidence="3" id="KW-0238">DNA-binding</keyword>
<dbReference type="SUPFAM" id="SSF110849">
    <property type="entry name" value="ParB/Sulfiredoxin"/>
    <property type="match status" value="1"/>
</dbReference>